<dbReference type="Pfam" id="PF13508">
    <property type="entry name" value="Acetyltransf_7"/>
    <property type="match status" value="1"/>
</dbReference>
<dbReference type="CDD" id="cd04301">
    <property type="entry name" value="NAT_SF"/>
    <property type="match status" value="1"/>
</dbReference>
<sequence>MTAITIKPAQPEHIAALRAIELAAFETLRRAGAVNGSPVATSEEQFDQLRLEGVLLVALLPGGIPVGFAGAIITENWLHIAEMDVHPDWQQQGTGRRLLNAILSEGKMRGLQGATLTTDRFAPFNAVFYAALGFIPVEGDDLSPRLQTLLLEETLAGLDPKRRIAMQLVYGQAT</sequence>
<dbReference type="AlphaFoldDB" id="A0A1B7L8U2"/>
<dbReference type="RefSeq" id="WP_064594601.1">
    <property type="nucleotide sequence ID" value="NZ_CP134782.1"/>
</dbReference>
<reference evidence="5" key="1">
    <citation type="submission" date="2016-05" db="EMBL/GenBank/DDBJ databases">
        <authorList>
            <person name="Behera P."/>
            <person name="Vaishampayan P."/>
            <person name="Singh N."/>
            <person name="Raina V."/>
            <person name="Suar M."/>
            <person name="Pattnaik A."/>
            <person name="Rastogi G."/>
        </authorList>
    </citation>
    <scope>NUCLEOTIDE SEQUENCE [LARGE SCALE GENOMIC DNA]</scope>
    <source>
        <strain evidence="5">MP23</strain>
    </source>
</reference>
<keyword evidence="1 4" id="KW-0808">Transferase</keyword>
<dbReference type="InterPro" id="IPR050832">
    <property type="entry name" value="Bact_Acetyltransf"/>
</dbReference>
<feature type="domain" description="N-acetyltransferase" evidence="3">
    <location>
        <begin position="4"/>
        <end position="156"/>
    </location>
</feature>
<dbReference type="Gene3D" id="3.40.630.30">
    <property type="match status" value="1"/>
</dbReference>
<comment type="caution">
    <text evidence="4">The sequence shown here is derived from an EMBL/GenBank/DDBJ whole genome shotgun (WGS) entry which is preliminary data.</text>
</comment>
<evidence type="ECO:0000313" key="5">
    <source>
        <dbReference type="Proteomes" id="UP000078225"/>
    </source>
</evidence>
<dbReference type="EMBL" id="LYRP01000001">
    <property type="protein sequence ID" value="OAT78753.1"/>
    <property type="molecule type" value="Genomic_DNA"/>
</dbReference>
<evidence type="ECO:0000259" key="3">
    <source>
        <dbReference type="PROSITE" id="PS51186"/>
    </source>
</evidence>
<dbReference type="InterPro" id="IPR000182">
    <property type="entry name" value="GNAT_dom"/>
</dbReference>
<dbReference type="InterPro" id="IPR016181">
    <property type="entry name" value="Acyl_CoA_acyltransferase"/>
</dbReference>
<proteinExistence type="predicted"/>
<evidence type="ECO:0000256" key="1">
    <source>
        <dbReference type="ARBA" id="ARBA00022679"/>
    </source>
</evidence>
<dbReference type="OrthoDB" id="572496at2"/>
<accession>A0A1B7L8U2</accession>
<dbReference type="PROSITE" id="PS51186">
    <property type="entry name" value="GNAT"/>
    <property type="match status" value="1"/>
</dbReference>
<dbReference type="Proteomes" id="UP000078225">
    <property type="component" value="Unassembled WGS sequence"/>
</dbReference>
<dbReference type="SUPFAM" id="SSF55729">
    <property type="entry name" value="Acyl-CoA N-acyltransferases (Nat)"/>
    <property type="match status" value="1"/>
</dbReference>
<dbReference type="GO" id="GO:0016747">
    <property type="term" value="F:acyltransferase activity, transferring groups other than amino-acyl groups"/>
    <property type="evidence" value="ECO:0007669"/>
    <property type="project" value="InterPro"/>
</dbReference>
<evidence type="ECO:0000313" key="4">
    <source>
        <dbReference type="EMBL" id="OAT78753.1"/>
    </source>
</evidence>
<name>A0A1B7L8U2_9ENTR</name>
<evidence type="ECO:0000256" key="2">
    <source>
        <dbReference type="ARBA" id="ARBA00023315"/>
    </source>
</evidence>
<gene>
    <name evidence="4" type="ORF">A9B99_03355</name>
</gene>
<protein>
    <submittedName>
        <fullName evidence="4">Acetyltransferase</fullName>
    </submittedName>
</protein>
<keyword evidence="2" id="KW-0012">Acyltransferase</keyword>
<keyword evidence="5" id="KW-1185">Reference proteome</keyword>
<organism evidence="4 5">
    <name type="scientific">Mangrovibacter phragmitis</name>
    <dbReference type="NCBI Taxonomy" id="1691903"/>
    <lineage>
        <taxon>Bacteria</taxon>
        <taxon>Pseudomonadati</taxon>
        <taxon>Pseudomonadota</taxon>
        <taxon>Gammaproteobacteria</taxon>
        <taxon>Enterobacterales</taxon>
        <taxon>Enterobacteriaceae</taxon>
        <taxon>Mangrovibacter</taxon>
    </lineage>
</organism>
<dbReference type="STRING" id="1691903.A9B99_03355"/>
<dbReference type="PANTHER" id="PTHR43877">
    <property type="entry name" value="AMINOALKYLPHOSPHONATE N-ACETYLTRANSFERASE-RELATED-RELATED"/>
    <property type="match status" value="1"/>
</dbReference>